<keyword evidence="1 3" id="KW-0808">Transferase</keyword>
<dbReference type="PROSITE" id="PS50206">
    <property type="entry name" value="RHODANESE_3"/>
    <property type="match status" value="2"/>
</dbReference>
<dbReference type="InterPro" id="IPR001307">
    <property type="entry name" value="Thiosulphate_STrfase_CS"/>
</dbReference>
<dbReference type="PANTHER" id="PTHR11364:SF27">
    <property type="entry name" value="SULFURTRANSFERASE"/>
    <property type="match status" value="1"/>
</dbReference>
<evidence type="ECO:0000256" key="2">
    <source>
        <dbReference type="ARBA" id="ARBA00022737"/>
    </source>
</evidence>
<dbReference type="EMBL" id="SRXV01000001">
    <property type="protein sequence ID" value="TGY94056.1"/>
    <property type="molecule type" value="Genomic_DNA"/>
</dbReference>
<evidence type="ECO:0000256" key="3">
    <source>
        <dbReference type="RuleBase" id="RU000507"/>
    </source>
</evidence>
<dbReference type="CDD" id="cd01448">
    <property type="entry name" value="TST_Repeat_1"/>
    <property type="match status" value="1"/>
</dbReference>
<keyword evidence="6" id="KW-1185">Reference proteome</keyword>
<evidence type="ECO:0000256" key="1">
    <source>
        <dbReference type="ARBA" id="ARBA00022679"/>
    </source>
</evidence>
<keyword evidence="2" id="KW-0677">Repeat</keyword>
<evidence type="ECO:0000259" key="4">
    <source>
        <dbReference type="PROSITE" id="PS50206"/>
    </source>
</evidence>
<dbReference type="CDD" id="cd01449">
    <property type="entry name" value="TST_Repeat_2"/>
    <property type="match status" value="1"/>
</dbReference>
<accession>A0A4S2HDK0</accession>
<dbReference type="AlphaFoldDB" id="A0A4S2HDK0"/>
<protein>
    <recommendedName>
        <fullName evidence="3">Sulfurtransferase</fullName>
    </recommendedName>
</protein>
<dbReference type="Pfam" id="PF00581">
    <property type="entry name" value="Rhodanese"/>
    <property type="match status" value="1"/>
</dbReference>
<evidence type="ECO:0000313" key="5">
    <source>
        <dbReference type="EMBL" id="TGY94056.1"/>
    </source>
</evidence>
<dbReference type="SUPFAM" id="SSF52821">
    <property type="entry name" value="Rhodanese/Cell cycle control phosphatase"/>
    <property type="match status" value="2"/>
</dbReference>
<proteinExistence type="predicted"/>
<dbReference type="PROSITE" id="PS00683">
    <property type="entry name" value="RHODANESE_2"/>
    <property type="match status" value="1"/>
</dbReference>
<dbReference type="SMART" id="SM00450">
    <property type="entry name" value="RHOD"/>
    <property type="match status" value="2"/>
</dbReference>
<dbReference type="InterPro" id="IPR036873">
    <property type="entry name" value="Rhodanese-like_dom_sf"/>
</dbReference>
<feature type="domain" description="Rhodanese" evidence="4">
    <location>
        <begin position="244"/>
        <end position="356"/>
    </location>
</feature>
<reference evidence="5 6" key="1">
    <citation type="journal article" date="2013" name="Int. J. Syst. Evol. Microbiol.">
        <title>Marinicauda pacifica gen. nov., sp. nov., a prosthecate alphaproteobacterium of the family Hyphomonadaceae isolated from deep seawater.</title>
        <authorList>
            <person name="Zhang X.Y."/>
            <person name="Li G.W."/>
            <person name="Wang C.S."/>
            <person name="Zhang Y.J."/>
            <person name="Xu X.W."/>
            <person name="Li H."/>
            <person name="Liu A."/>
            <person name="Liu C."/>
            <person name="Xie B.B."/>
            <person name="Qin Q.L."/>
            <person name="Xu Z."/>
            <person name="Chen X.L."/>
            <person name="Zhou B.C."/>
            <person name="Zhang Y.Z."/>
        </authorList>
    </citation>
    <scope>NUCLEOTIDE SEQUENCE [LARGE SCALE GENOMIC DNA]</scope>
    <source>
        <strain evidence="5 6">P-1 km-3</strain>
    </source>
</reference>
<organism evidence="5 6">
    <name type="scientific">Marinicauda pacifica</name>
    <dbReference type="NCBI Taxonomy" id="1133559"/>
    <lineage>
        <taxon>Bacteria</taxon>
        <taxon>Pseudomonadati</taxon>
        <taxon>Pseudomonadota</taxon>
        <taxon>Alphaproteobacteria</taxon>
        <taxon>Maricaulales</taxon>
        <taxon>Maricaulaceae</taxon>
        <taxon>Marinicauda</taxon>
    </lineage>
</organism>
<dbReference type="InterPro" id="IPR001763">
    <property type="entry name" value="Rhodanese-like_dom"/>
</dbReference>
<feature type="domain" description="Rhodanese" evidence="4">
    <location>
        <begin position="89"/>
        <end position="206"/>
    </location>
</feature>
<comment type="caution">
    <text evidence="5">The sequence shown here is derived from an EMBL/GenBank/DDBJ whole genome shotgun (WGS) entry which is preliminary data.</text>
</comment>
<dbReference type="PANTHER" id="PTHR11364">
    <property type="entry name" value="THIOSULFATE SULFERTANSFERASE"/>
    <property type="match status" value="1"/>
</dbReference>
<dbReference type="InterPro" id="IPR045078">
    <property type="entry name" value="TST/MPST-like"/>
</dbReference>
<name>A0A4S2HDK0_9PROT</name>
<dbReference type="GO" id="GO:0004792">
    <property type="term" value="F:thiosulfate-cyanide sulfurtransferase activity"/>
    <property type="evidence" value="ECO:0007669"/>
    <property type="project" value="InterPro"/>
</dbReference>
<dbReference type="Gene3D" id="3.40.250.10">
    <property type="entry name" value="Rhodanese-like domain"/>
    <property type="match status" value="2"/>
</dbReference>
<gene>
    <name evidence="5" type="ORF">E5162_01845</name>
</gene>
<dbReference type="Proteomes" id="UP000305451">
    <property type="component" value="Unassembled WGS sequence"/>
</dbReference>
<evidence type="ECO:0000313" key="6">
    <source>
        <dbReference type="Proteomes" id="UP000305451"/>
    </source>
</evidence>
<sequence>MRSPAGGSTLITSAPCCARIRLASGPATTVVRSMTRTPSRTMIFLPFSAAAFRGSRFGSGWNRIRSRAMACAGRGAKMSTVRFGVTEPRRPGTVLVDATWFMPGAAAQTGAQLFDARRLAGAVYFDIDAVSDPTSALPHMAPGAARFQRWLSAYGLSAEESFIIYDQNSGFASARVWWTFLRFGLQARILDGGFAAALKAGWQVETGPPPPRNEMPDADTSDRYAGMVMHDTTMSWADVLTHSKAGDALIVDARPAGRFEGRDREPREGLASGHIPGSVNLPFGALLDADGRMKQGAALKRVLPDVDPARRVVTTCGSGVTAAILYAAFAEVGFHDVWLYDGSWTEWAGRGDLPVATGPA</sequence>